<dbReference type="Pfam" id="PF00106">
    <property type="entry name" value="adh_short"/>
    <property type="match status" value="1"/>
</dbReference>
<dbReference type="SUPFAM" id="SSF51735">
    <property type="entry name" value="NAD(P)-binding Rossmann-fold domains"/>
    <property type="match status" value="1"/>
</dbReference>
<evidence type="ECO:0000313" key="1">
    <source>
        <dbReference type="EMBL" id="KAK9868085.1"/>
    </source>
</evidence>
<dbReference type="CDD" id="cd05325">
    <property type="entry name" value="carb_red_sniffer_like_SDR_c"/>
    <property type="match status" value="1"/>
</dbReference>
<keyword evidence="2" id="KW-1185">Reference proteome</keyword>
<dbReference type="AlphaFoldDB" id="A0AAW1TI26"/>
<dbReference type="GO" id="GO:0016616">
    <property type="term" value="F:oxidoreductase activity, acting on the CH-OH group of donors, NAD or NADP as acceptor"/>
    <property type="evidence" value="ECO:0007669"/>
    <property type="project" value="TreeGrafter"/>
</dbReference>
<accession>A0AAW1TI26</accession>
<gene>
    <name evidence="1" type="ORF">WJX84_006109</name>
</gene>
<reference evidence="1 2" key="1">
    <citation type="journal article" date="2024" name="Nat. Commun.">
        <title>Phylogenomics reveals the evolutionary origins of lichenization in chlorophyte algae.</title>
        <authorList>
            <person name="Puginier C."/>
            <person name="Libourel C."/>
            <person name="Otte J."/>
            <person name="Skaloud P."/>
            <person name="Haon M."/>
            <person name="Grisel S."/>
            <person name="Petersen M."/>
            <person name="Berrin J.G."/>
            <person name="Delaux P.M."/>
            <person name="Dal Grande F."/>
            <person name="Keller J."/>
        </authorList>
    </citation>
    <scope>NUCLEOTIDE SEQUENCE [LARGE SCALE GENOMIC DNA]</scope>
    <source>
        <strain evidence="1 2">SAG 2523</strain>
    </source>
</reference>
<dbReference type="InterPro" id="IPR036291">
    <property type="entry name" value="NAD(P)-bd_dom_sf"/>
</dbReference>
<evidence type="ECO:0000313" key="2">
    <source>
        <dbReference type="Proteomes" id="UP001485043"/>
    </source>
</evidence>
<name>A0AAW1TI26_9CHLO</name>
<dbReference type="InterPro" id="IPR052184">
    <property type="entry name" value="SDR_enzymes"/>
</dbReference>
<protein>
    <submittedName>
        <fullName evidence="1">Uncharacterized protein</fullName>
    </submittedName>
</protein>
<dbReference type="Gene3D" id="3.40.50.720">
    <property type="entry name" value="NAD(P)-binding Rossmann-like Domain"/>
    <property type="match status" value="1"/>
</dbReference>
<dbReference type="PANTHER" id="PTHR45458:SF3">
    <property type="entry name" value="CHAIN DEHYDROGENASE (ATSC), PUTATIVE-RELATED"/>
    <property type="match status" value="1"/>
</dbReference>
<sequence>MKGKSYLVTGASRGVGLCLVKELMHKEEEPIIFAAARLPEKYEELQELAKANGRVHIIRLDLTDVQTIKAAAGEVLQILTAEGYEGLDFLIQDAGTSEDLVPPLDTPDHMLKLVFETNAVGPLLVYKYFRPLVQMSQLKTIVNFASNFGSLTLASEPLKHPEKATVLDCTQIAYKASKCAVNMETVIIAEDTRELGFTVISMHPGIVDTAMGSRPQKVVKEAKPEVQPEETAKLQIALYDKLSIEDTGKFFDYRGNILPW</sequence>
<dbReference type="PANTHER" id="PTHR45458">
    <property type="entry name" value="SHORT-CHAIN DEHYDROGENASE/REDUCTASE SDR"/>
    <property type="match status" value="1"/>
</dbReference>
<dbReference type="PRINTS" id="PR00081">
    <property type="entry name" value="GDHRDH"/>
</dbReference>
<dbReference type="InterPro" id="IPR002347">
    <property type="entry name" value="SDR_fam"/>
</dbReference>
<dbReference type="EMBL" id="JALJOV010000046">
    <property type="protein sequence ID" value="KAK9868085.1"/>
    <property type="molecule type" value="Genomic_DNA"/>
</dbReference>
<dbReference type="Proteomes" id="UP001485043">
    <property type="component" value="Unassembled WGS sequence"/>
</dbReference>
<comment type="caution">
    <text evidence="1">The sequence shown here is derived from an EMBL/GenBank/DDBJ whole genome shotgun (WGS) entry which is preliminary data.</text>
</comment>
<organism evidence="1 2">
    <name type="scientific">Apatococcus fuscideae</name>
    <dbReference type="NCBI Taxonomy" id="2026836"/>
    <lineage>
        <taxon>Eukaryota</taxon>
        <taxon>Viridiplantae</taxon>
        <taxon>Chlorophyta</taxon>
        <taxon>core chlorophytes</taxon>
        <taxon>Trebouxiophyceae</taxon>
        <taxon>Chlorellales</taxon>
        <taxon>Chlorellaceae</taxon>
        <taxon>Apatococcus</taxon>
    </lineage>
</organism>
<proteinExistence type="predicted"/>